<feature type="transmembrane region" description="Helical" evidence="1">
    <location>
        <begin position="124"/>
        <end position="143"/>
    </location>
</feature>
<sequence length="235" mass="25642">MAKKLKWNLILMSVLYLGLGIFLLMRPSTALNVVCYALGGVVLVCAAVQLVRYFAVERGIFQSQLTLISGIICLGLGAFLILRSDIVVRILPIVFGLFVIFDSLGRIQNALDLRRCEYPSWKGFLLLPVLSVVLGVVMILNPFGTMETLVMAIGIILIIEGAINLLSALYTVLAIRRFAKLHPETQSMLESLTGQDLNGDGVIAPDIAPADVEASAVELDHVDESAEVEQEDRND</sequence>
<evidence type="ECO:0000313" key="3">
    <source>
        <dbReference type="Proteomes" id="UP000261079"/>
    </source>
</evidence>
<feature type="transmembrane region" description="Helical" evidence="1">
    <location>
        <begin position="31"/>
        <end position="51"/>
    </location>
</feature>
<keyword evidence="1" id="KW-0472">Membrane</keyword>
<comment type="caution">
    <text evidence="2">The sequence shown here is derived from an EMBL/GenBank/DDBJ whole genome shotgun (WGS) entry which is preliminary data.</text>
</comment>
<proteinExistence type="predicted"/>
<dbReference type="PANTHER" id="PTHR34989">
    <property type="entry name" value="PROTEIN HDED"/>
    <property type="match status" value="1"/>
</dbReference>
<dbReference type="GO" id="GO:0005886">
    <property type="term" value="C:plasma membrane"/>
    <property type="evidence" value="ECO:0007669"/>
    <property type="project" value="TreeGrafter"/>
</dbReference>
<evidence type="ECO:0000256" key="1">
    <source>
        <dbReference type="SAM" id="Phobius"/>
    </source>
</evidence>
<keyword evidence="1" id="KW-1133">Transmembrane helix</keyword>
<dbReference type="RefSeq" id="WP_117476541.1">
    <property type="nucleotide sequence ID" value="NZ_QVEZ01000003.1"/>
</dbReference>
<dbReference type="Proteomes" id="UP000261079">
    <property type="component" value="Unassembled WGS sequence"/>
</dbReference>
<feature type="transmembrane region" description="Helical" evidence="1">
    <location>
        <begin position="7"/>
        <end position="25"/>
    </location>
</feature>
<dbReference type="EMBL" id="QVEZ01000003">
    <property type="protein sequence ID" value="RGC05959.1"/>
    <property type="molecule type" value="Genomic_DNA"/>
</dbReference>
<dbReference type="PANTHER" id="PTHR34989:SF1">
    <property type="entry name" value="PROTEIN HDED"/>
    <property type="match status" value="1"/>
</dbReference>
<accession>A0A3E2V769</accession>
<dbReference type="InterPro" id="IPR005325">
    <property type="entry name" value="DUF308_memb"/>
</dbReference>
<dbReference type="InterPro" id="IPR052712">
    <property type="entry name" value="Acid_resist_chaperone_HdeD"/>
</dbReference>
<reference evidence="2 3" key="1">
    <citation type="submission" date="2018-08" db="EMBL/GenBank/DDBJ databases">
        <title>A genome reference for cultivated species of the human gut microbiota.</title>
        <authorList>
            <person name="Zou Y."/>
            <person name="Xue W."/>
            <person name="Luo G."/>
        </authorList>
    </citation>
    <scope>NUCLEOTIDE SEQUENCE [LARGE SCALE GENOMIC DNA]</scope>
    <source>
        <strain evidence="2 3">AM42-11AC</strain>
    </source>
</reference>
<gene>
    <name evidence="2" type="ORF">DW905_05840</name>
</gene>
<feature type="transmembrane region" description="Helical" evidence="1">
    <location>
        <begin position="149"/>
        <end position="173"/>
    </location>
</feature>
<dbReference type="Pfam" id="PF03729">
    <property type="entry name" value="DUF308"/>
    <property type="match status" value="2"/>
</dbReference>
<keyword evidence="1" id="KW-0812">Transmembrane</keyword>
<organism evidence="2 3">
    <name type="scientific">Faecalibacterium prausnitzii</name>
    <dbReference type="NCBI Taxonomy" id="853"/>
    <lineage>
        <taxon>Bacteria</taxon>
        <taxon>Bacillati</taxon>
        <taxon>Bacillota</taxon>
        <taxon>Clostridia</taxon>
        <taxon>Eubacteriales</taxon>
        <taxon>Oscillospiraceae</taxon>
        <taxon>Faecalibacterium</taxon>
    </lineage>
</organism>
<feature type="transmembrane region" description="Helical" evidence="1">
    <location>
        <begin position="86"/>
        <end position="104"/>
    </location>
</feature>
<dbReference type="AlphaFoldDB" id="A0A3E2V769"/>
<evidence type="ECO:0008006" key="4">
    <source>
        <dbReference type="Google" id="ProtNLM"/>
    </source>
</evidence>
<name>A0A3E2V769_9FIRM</name>
<protein>
    <recommendedName>
        <fullName evidence="4">DUF308 domain-containing protein</fullName>
    </recommendedName>
</protein>
<evidence type="ECO:0000313" key="2">
    <source>
        <dbReference type="EMBL" id="RGC05959.1"/>
    </source>
</evidence>
<feature type="transmembrane region" description="Helical" evidence="1">
    <location>
        <begin position="63"/>
        <end position="80"/>
    </location>
</feature>